<reference evidence="2 3" key="1">
    <citation type="submission" date="2014-12" db="EMBL/GenBank/DDBJ databases">
        <title>Genome sequence of Flavobacterium beibuense RSKm HC5.</title>
        <authorList>
            <person name="Kim J.F."/>
            <person name="Song J.Y."/>
            <person name="Kwak M.-J."/>
            <person name="Lee S.-W."/>
        </authorList>
    </citation>
    <scope>NUCLEOTIDE SEQUENCE [LARGE SCALE GENOMIC DNA]</scope>
    <source>
        <strain evidence="2 3">RSKm HC5</strain>
    </source>
</reference>
<evidence type="ECO:0000256" key="1">
    <source>
        <dbReference type="SAM" id="SignalP"/>
    </source>
</evidence>
<dbReference type="OrthoDB" id="839085at2"/>
<proteinExistence type="predicted"/>
<dbReference type="PROSITE" id="PS51257">
    <property type="entry name" value="PROKAR_LIPOPROTEIN"/>
    <property type="match status" value="1"/>
</dbReference>
<accession>A0A444W921</accession>
<name>A0A444W921_9FLAO</name>
<keyword evidence="3" id="KW-1185">Reference proteome</keyword>
<feature type="signal peptide" evidence="1">
    <location>
        <begin position="1"/>
        <end position="19"/>
    </location>
</feature>
<comment type="caution">
    <text evidence="2">The sequence shown here is derived from an EMBL/GenBank/DDBJ whole genome shotgun (WGS) entry which is preliminary data.</text>
</comment>
<dbReference type="AlphaFoldDB" id="A0A444W921"/>
<protein>
    <submittedName>
        <fullName evidence="2">Secreted protein</fullName>
    </submittedName>
</protein>
<evidence type="ECO:0000313" key="2">
    <source>
        <dbReference type="EMBL" id="RYJ42401.1"/>
    </source>
</evidence>
<evidence type="ECO:0000313" key="3">
    <source>
        <dbReference type="Proteomes" id="UP000289775"/>
    </source>
</evidence>
<gene>
    <name evidence="2" type="ORF">NU09_2187</name>
</gene>
<feature type="chain" id="PRO_5019029984" evidence="1">
    <location>
        <begin position="20"/>
        <end position="105"/>
    </location>
</feature>
<dbReference type="RefSeq" id="WP_129751303.1">
    <property type="nucleotide sequence ID" value="NZ_JUIW01000007.1"/>
</dbReference>
<dbReference type="Proteomes" id="UP000289775">
    <property type="component" value="Unassembled WGS sequence"/>
</dbReference>
<keyword evidence="1" id="KW-0732">Signal</keyword>
<sequence length="105" mass="11456">MKKSIAMLAIAGLSLFASCGENKDTDIVESGTYQGKAEEVDADEKEIYVRTADDKLLELYFTDNTQLTKDGAAVEFDALHEGGNVEVKVEKKGNRLEPLSVSILD</sequence>
<dbReference type="EMBL" id="JUIW01000007">
    <property type="protein sequence ID" value="RYJ42401.1"/>
    <property type="molecule type" value="Genomic_DNA"/>
</dbReference>
<organism evidence="2 3">
    <name type="scientific">Flavobacterium beibuense</name>
    <dbReference type="NCBI Taxonomy" id="657326"/>
    <lineage>
        <taxon>Bacteria</taxon>
        <taxon>Pseudomonadati</taxon>
        <taxon>Bacteroidota</taxon>
        <taxon>Flavobacteriia</taxon>
        <taxon>Flavobacteriales</taxon>
        <taxon>Flavobacteriaceae</taxon>
        <taxon>Flavobacterium</taxon>
    </lineage>
</organism>